<accession>A0A7J8VJR2</accession>
<dbReference type="InterPro" id="IPR039624">
    <property type="entry name" value="LEA1/2/D7/KIN2"/>
</dbReference>
<feature type="compositionally biased region" description="Low complexity" evidence="1">
    <location>
        <begin position="29"/>
        <end position="41"/>
    </location>
</feature>
<evidence type="ECO:0000256" key="1">
    <source>
        <dbReference type="SAM" id="MobiDB-lite"/>
    </source>
</evidence>
<dbReference type="OrthoDB" id="1894923at2759"/>
<organism evidence="2 3">
    <name type="scientific">Gossypium klotzschianum</name>
    <dbReference type="NCBI Taxonomy" id="34286"/>
    <lineage>
        <taxon>Eukaryota</taxon>
        <taxon>Viridiplantae</taxon>
        <taxon>Streptophyta</taxon>
        <taxon>Embryophyta</taxon>
        <taxon>Tracheophyta</taxon>
        <taxon>Spermatophyta</taxon>
        <taxon>Magnoliopsida</taxon>
        <taxon>eudicotyledons</taxon>
        <taxon>Gunneridae</taxon>
        <taxon>Pentapetalae</taxon>
        <taxon>rosids</taxon>
        <taxon>malvids</taxon>
        <taxon>Malvales</taxon>
        <taxon>Malvaceae</taxon>
        <taxon>Malvoideae</taxon>
        <taxon>Gossypium</taxon>
    </lineage>
</organism>
<comment type="caution">
    <text evidence="2">The sequence shown here is derived from an EMBL/GenBank/DDBJ whole genome shotgun (WGS) entry which is preliminary data.</text>
</comment>
<protein>
    <recommendedName>
        <fullName evidence="4">Late embryogenesis abundant protein 2-like</fullName>
    </recommendedName>
</protein>
<name>A0A7J8VJR2_9ROSI</name>
<feature type="compositionally biased region" description="Basic and acidic residues" evidence="1">
    <location>
        <begin position="12"/>
        <end position="28"/>
    </location>
</feature>
<evidence type="ECO:0008006" key="4">
    <source>
        <dbReference type="Google" id="ProtNLM"/>
    </source>
</evidence>
<evidence type="ECO:0000313" key="2">
    <source>
        <dbReference type="EMBL" id="MBA0663021.1"/>
    </source>
</evidence>
<dbReference type="EMBL" id="JABFAB010000010">
    <property type="protein sequence ID" value="MBA0663021.1"/>
    <property type="molecule type" value="Genomic_DNA"/>
</dbReference>
<evidence type="ECO:0000313" key="3">
    <source>
        <dbReference type="Proteomes" id="UP000593573"/>
    </source>
</evidence>
<dbReference type="PANTHER" id="PTHR34191">
    <property type="entry name" value="LATE EMBRYOGENESIS ABUNDANT PROTEIN (LEA) FAMILY PROTEIN"/>
    <property type="match status" value="1"/>
</dbReference>
<feature type="compositionally biased region" description="Polar residues" evidence="1">
    <location>
        <begin position="1"/>
        <end position="11"/>
    </location>
</feature>
<dbReference type="Proteomes" id="UP000593573">
    <property type="component" value="Unassembled WGS sequence"/>
</dbReference>
<keyword evidence="3" id="KW-1185">Reference proteome</keyword>
<proteinExistence type="predicted"/>
<feature type="region of interest" description="Disordered" evidence="1">
    <location>
        <begin position="1"/>
        <end position="90"/>
    </location>
</feature>
<dbReference type="AlphaFoldDB" id="A0A7J8VJR2"/>
<reference evidence="2 3" key="1">
    <citation type="journal article" date="2019" name="Genome Biol. Evol.">
        <title>Insights into the evolution of the New World diploid cottons (Gossypium, subgenus Houzingenia) based on genome sequencing.</title>
        <authorList>
            <person name="Grover C.E."/>
            <person name="Arick M.A. 2nd"/>
            <person name="Thrash A."/>
            <person name="Conover J.L."/>
            <person name="Sanders W.S."/>
            <person name="Peterson D.G."/>
            <person name="Frelichowski J.E."/>
            <person name="Scheffler J.A."/>
            <person name="Scheffler B.E."/>
            <person name="Wendel J.F."/>
        </authorList>
    </citation>
    <scope>NUCLEOTIDE SEQUENCE [LARGE SCALE GENOMIC DNA]</scope>
    <source>
        <strain evidence="2">57</strain>
        <tissue evidence="2">Leaf</tissue>
    </source>
</reference>
<gene>
    <name evidence="2" type="ORF">Goklo_007071</name>
</gene>
<dbReference type="PANTHER" id="PTHR34191:SF9">
    <property type="entry name" value="F6D8.10"/>
    <property type="match status" value="1"/>
</dbReference>
<sequence length="90" mass="9701">MSSQSTPQNITDKVEEMADQAQMKKDEMMSQTSMNSQSSDQNAMQTGEQMKNMAQGAAEAVKNTLGMNNATNNASNAPDTNHPSNPFSRG</sequence>
<feature type="compositionally biased region" description="Polar residues" evidence="1">
    <location>
        <begin position="65"/>
        <end position="90"/>
    </location>
</feature>